<evidence type="ECO:0000256" key="2">
    <source>
        <dbReference type="SAM" id="MobiDB-lite"/>
    </source>
</evidence>
<proteinExistence type="predicted"/>
<organism evidence="3 4">
    <name type="scientific">Porphyra umbilicalis</name>
    <name type="common">Purple laver</name>
    <name type="synonym">Red alga</name>
    <dbReference type="NCBI Taxonomy" id="2786"/>
    <lineage>
        <taxon>Eukaryota</taxon>
        <taxon>Rhodophyta</taxon>
        <taxon>Bangiophyceae</taxon>
        <taxon>Bangiales</taxon>
        <taxon>Bangiaceae</taxon>
        <taxon>Porphyra</taxon>
    </lineage>
</organism>
<evidence type="ECO:0000313" key="4">
    <source>
        <dbReference type="Proteomes" id="UP000218209"/>
    </source>
</evidence>
<dbReference type="Proteomes" id="UP000218209">
    <property type="component" value="Unassembled WGS sequence"/>
</dbReference>
<evidence type="ECO:0000313" key="3">
    <source>
        <dbReference type="EMBL" id="OSX78212.1"/>
    </source>
</evidence>
<gene>
    <name evidence="3" type="ORF">BU14_0116s0032</name>
</gene>
<feature type="region of interest" description="Disordered" evidence="2">
    <location>
        <begin position="334"/>
        <end position="359"/>
    </location>
</feature>
<protein>
    <submittedName>
        <fullName evidence="3">Uncharacterized protein</fullName>
    </submittedName>
</protein>
<feature type="region of interest" description="Disordered" evidence="2">
    <location>
        <begin position="135"/>
        <end position="195"/>
    </location>
</feature>
<dbReference type="EMBL" id="KV918818">
    <property type="protein sequence ID" value="OSX78212.1"/>
    <property type="molecule type" value="Genomic_DNA"/>
</dbReference>
<feature type="compositionally biased region" description="Gly residues" evidence="2">
    <location>
        <begin position="174"/>
        <end position="184"/>
    </location>
</feature>
<feature type="compositionally biased region" description="Gly residues" evidence="2">
    <location>
        <begin position="137"/>
        <end position="152"/>
    </location>
</feature>
<keyword evidence="1" id="KW-0175">Coiled coil</keyword>
<accession>A0A1X6PBH5</accession>
<feature type="coiled-coil region" evidence="1">
    <location>
        <begin position="225"/>
        <end position="252"/>
    </location>
</feature>
<feature type="region of interest" description="Disordered" evidence="2">
    <location>
        <begin position="1"/>
        <end position="78"/>
    </location>
</feature>
<dbReference type="AlphaFoldDB" id="A0A1X6PBH5"/>
<keyword evidence="4" id="KW-1185">Reference proteome</keyword>
<reference evidence="3 4" key="1">
    <citation type="submission" date="2017-03" db="EMBL/GenBank/DDBJ databases">
        <title>WGS assembly of Porphyra umbilicalis.</title>
        <authorList>
            <person name="Brawley S.H."/>
            <person name="Blouin N.A."/>
            <person name="Ficko-Blean E."/>
            <person name="Wheeler G.L."/>
            <person name="Lohr M."/>
            <person name="Goodson H.V."/>
            <person name="Jenkins J.W."/>
            <person name="Blaby-Haas C.E."/>
            <person name="Helliwell K.E."/>
            <person name="Chan C."/>
            <person name="Marriage T."/>
            <person name="Bhattacharya D."/>
            <person name="Klein A.S."/>
            <person name="Badis Y."/>
            <person name="Brodie J."/>
            <person name="Cao Y."/>
            <person name="Collen J."/>
            <person name="Dittami S.M."/>
            <person name="Gachon C.M."/>
            <person name="Green B.R."/>
            <person name="Karpowicz S."/>
            <person name="Kim J.W."/>
            <person name="Kudahl U."/>
            <person name="Lin S."/>
            <person name="Michel G."/>
            <person name="Mittag M."/>
            <person name="Olson B.J."/>
            <person name="Pangilinan J."/>
            <person name="Peng Y."/>
            <person name="Qiu H."/>
            <person name="Shu S."/>
            <person name="Singer J.T."/>
            <person name="Smith A.G."/>
            <person name="Sprecher B.N."/>
            <person name="Wagner V."/>
            <person name="Wang W."/>
            <person name="Wang Z.-Y."/>
            <person name="Yan J."/>
            <person name="Yarish C."/>
            <person name="Zoeuner-Riek S."/>
            <person name="Zhuang Y."/>
            <person name="Zou Y."/>
            <person name="Lindquist E.A."/>
            <person name="Grimwood J."/>
            <person name="Barry K."/>
            <person name="Rokhsar D.S."/>
            <person name="Schmutz J."/>
            <person name="Stiller J.W."/>
            <person name="Grossman A.R."/>
            <person name="Prochnik S.E."/>
        </authorList>
    </citation>
    <scope>NUCLEOTIDE SEQUENCE [LARGE SCALE GENOMIC DNA]</scope>
    <source>
        <strain evidence="3">4086291</strain>
    </source>
</reference>
<name>A0A1X6PBH5_PORUM</name>
<feature type="compositionally biased region" description="Low complexity" evidence="2">
    <location>
        <begin position="20"/>
        <end position="41"/>
    </location>
</feature>
<sequence length="415" mass="40733">MFSVYDSPPATGGRVNDGGAPTPAASAAPLAADADNDAMTGAHGGGGGTPPSAGRRPAKQARRGEPPPSSATPGAETNARIAALLREVAALRRMAVDGAASSLADVRSAYDAQLAAAQRVAAEARAEAATLWELVGDRGGGGSGGRGGGGLRGARRAPVAEPEEPDEVAALGSDSGGDGGGSGNGDTDVGSEPPRPTVLVEEVVEEEAVEVDVLPDASGAAGAALAAARAEAAGLRRELADAKAALEAASAGMDVEPPAAKPPAAAAAAGPADDDAGPAAALEVLAALVGARPVREPVADANDGGPPVWRLEVANGRGGERERRVAFRLGVPRSITSGAAGGGGGAPRPPRPTPDDGGAAAEEEELLEYDAVEVAVPPGVLPAYVKETAIDMPVEDAPYLFAKIVAAVFSASTRA</sequence>
<feature type="compositionally biased region" description="Low complexity" evidence="2">
    <location>
        <begin position="185"/>
        <end position="195"/>
    </location>
</feature>
<evidence type="ECO:0000256" key="1">
    <source>
        <dbReference type="SAM" id="Coils"/>
    </source>
</evidence>